<keyword evidence="2" id="KW-0031">Aminopeptidase</keyword>
<dbReference type="AlphaFoldDB" id="A0A4Z0L680"/>
<comment type="similarity">
    <text evidence="1">Belongs to the peptidase M17 family.</text>
</comment>
<dbReference type="GO" id="GO:0070006">
    <property type="term" value="F:metalloaminopeptidase activity"/>
    <property type="evidence" value="ECO:0007669"/>
    <property type="project" value="InterPro"/>
</dbReference>
<evidence type="ECO:0000256" key="4">
    <source>
        <dbReference type="ARBA" id="ARBA00022801"/>
    </source>
</evidence>
<evidence type="ECO:0000256" key="3">
    <source>
        <dbReference type="ARBA" id="ARBA00022670"/>
    </source>
</evidence>
<reference evidence="8 9" key="1">
    <citation type="submission" date="2018-03" db="EMBL/GenBank/DDBJ databases">
        <title>Non-Typhoidal Salmonella genome sequencing and assembly.</title>
        <authorList>
            <person name="Matchawe C."/>
        </authorList>
    </citation>
    <scope>NUCLEOTIDE SEQUENCE [LARGE SCALE GENOMIC DNA]</scope>
    <source>
        <strain evidence="8 9">22sa</strain>
    </source>
</reference>
<evidence type="ECO:0000256" key="1">
    <source>
        <dbReference type="ARBA" id="ARBA00009528"/>
    </source>
</evidence>
<comment type="caution">
    <text evidence="8">The sequence shown here is derived from an EMBL/GenBank/DDBJ whole genome shotgun (WGS) entry which is preliminary data.</text>
</comment>
<dbReference type="EMBL" id="PYKI01002216">
    <property type="protein sequence ID" value="TGD56477.1"/>
    <property type="molecule type" value="Genomic_DNA"/>
</dbReference>
<dbReference type="SUPFAM" id="SSF53187">
    <property type="entry name" value="Zn-dependent exopeptidases"/>
    <property type="match status" value="1"/>
</dbReference>
<dbReference type="GO" id="GO:0006508">
    <property type="term" value="P:proteolysis"/>
    <property type="evidence" value="ECO:0007669"/>
    <property type="project" value="UniProtKB-KW"/>
</dbReference>
<feature type="non-terminal residue" evidence="8">
    <location>
        <position position="1"/>
    </location>
</feature>
<name>A0A4Z0L680_SALET</name>
<dbReference type="Gene3D" id="3.40.630.10">
    <property type="entry name" value="Zn peptidases"/>
    <property type="match status" value="1"/>
</dbReference>
<dbReference type="GO" id="GO:0005737">
    <property type="term" value="C:cytoplasm"/>
    <property type="evidence" value="ECO:0007669"/>
    <property type="project" value="InterPro"/>
</dbReference>
<evidence type="ECO:0000259" key="7">
    <source>
        <dbReference type="Pfam" id="PF00883"/>
    </source>
</evidence>
<dbReference type="PANTHER" id="PTHR11963:SF23">
    <property type="entry name" value="CYTOSOL AMINOPEPTIDASE"/>
    <property type="match status" value="1"/>
</dbReference>
<proteinExistence type="inferred from homology"/>
<evidence type="ECO:0000313" key="9">
    <source>
        <dbReference type="Proteomes" id="UP000298196"/>
    </source>
</evidence>
<dbReference type="InterPro" id="IPR011356">
    <property type="entry name" value="Leucine_aapep/pepB"/>
</dbReference>
<dbReference type="PRINTS" id="PR00481">
    <property type="entry name" value="LAMNOPPTDASE"/>
</dbReference>
<protein>
    <recommendedName>
        <fullName evidence="7">Cytosol aminopeptidase domain-containing protein</fullName>
    </recommendedName>
</protein>
<dbReference type="PANTHER" id="PTHR11963">
    <property type="entry name" value="LEUCINE AMINOPEPTIDASE-RELATED"/>
    <property type="match status" value="1"/>
</dbReference>
<accession>A0A4Z0L680</accession>
<dbReference type="InterPro" id="IPR000819">
    <property type="entry name" value="Peptidase_M17_C"/>
</dbReference>
<keyword evidence="5" id="KW-0464">Manganese</keyword>
<sequence>PRGARGPGAGTPRPAEPAGGEGQVGKGLTFDSGGISIKPSEGMDEMKYDMCGAAAVDGGRRMVAAVPLPRTVIGVRAGCEA</sequence>
<keyword evidence="3" id="KW-0645">Protease</keyword>
<feature type="non-terminal residue" evidence="8">
    <location>
        <position position="81"/>
    </location>
</feature>
<feature type="domain" description="Cytosol aminopeptidase" evidence="7">
    <location>
        <begin position="24"/>
        <end position="80"/>
    </location>
</feature>
<organism evidence="8 9">
    <name type="scientific">Salmonella enterica subsp. enterica serovar Poona</name>
    <dbReference type="NCBI Taxonomy" id="436295"/>
    <lineage>
        <taxon>Bacteria</taxon>
        <taxon>Pseudomonadati</taxon>
        <taxon>Pseudomonadota</taxon>
        <taxon>Gammaproteobacteria</taxon>
        <taxon>Enterobacterales</taxon>
        <taxon>Enterobacteriaceae</taxon>
        <taxon>Salmonella</taxon>
    </lineage>
</organism>
<dbReference type="Proteomes" id="UP000298196">
    <property type="component" value="Unassembled WGS sequence"/>
</dbReference>
<evidence type="ECO:0000256" key="6">
    <source>
        <dbReference type="SAM" id="MobiDB-lite"/>
    </source>
</evidence>
<dbReference type="GO" id="GO:0030145">
    <property type="term" value="F:manganese ion binding"/>
    <property type="evidence" value="ECO:0007669"/>
    <property type="project" value="InterPro"/>
</dbReference>
<gene>
    <name evidence="8" type="ORF">C9F07_21610</name>
</gene>
<keyword evidence="4" id="KW-0378">Hydrolase</keyword>
<evidence type="ECO:0000313" key="8">
    <source>
        <dbReference type="EMBL" id="TGD56477.1"/>
    </source>
</evidence>
<dbReference type="Pfam" id="PF00883">
    <property type="entry name" value="Peptidase_M17"/>
    <property type="match status" value="1"/>
</dbReference>
<evidence type="ECO:0000256" key="5">
    <source>
        <dbReference type="ARBA" id="ARBA00023211"/>
    </source>
</evidence>
<evidence type="ECO:0000256" key="2">
    <source>
        <dbReference type="ARBA" id="ARBA00022438"/>
    </source>
</evidence>
<feature type="region of interest" description="Disordered" evidence="6">
    <location>
        <begin position="1"/>
        <end position="33"/>
    </location>
</feature>
<keyword evidence="9" id="KW-1185">Reference proteome</keyword>